<accession>A0ABY5XMP0</accession>
<name>A0ABY5XMP0_RHISU</name>
<keyword evidence="2" id="KW-1185">Reference proteome</keyword>
<dbReference type="Proteomes" id="UP001060123">
    <property type="component" value="Chromosome"/>
</dbReference>
<protein>
    <submittedName>
        <fullName evidence="1">Uncharacterized protein</fullName>
    </submittedName>
</protein>
<dbReference type="RefSeq" id="WP_209444078.1">
    <property type="nucleotide sequence ID" value="NZ_CP104143.1"/>
</dbReference>
<proteinExistence type="predicted"/>
<organism evidence="1 2">
    <name type="scientific">Rhizobium sullae</name>
    <name type="common">Rhizobium hedysari</name>
    <dbReference type="NCBI Taxonomy" id="50338"/>
    <lineage>
        <taxon>Bacteria</taxon>
        <taxon>Pseudomonadati</taxon>
        <taxon>Pseudomonadota</taxon>
        <taxon>Alphaproteobacteria</taxon>
        <taxon>Hyphomicrobiales</taxon>
        <taxon>Rhizobiaceae</taxon>
        <taxon>Rhizobium/Agrobacterium group</taxon>
        <taxon>Rhizobium</taxon>
    </lineage>
</organism>
<reference evidence="1" key="1">
    <citation type="submission" date="2022-09" db="EMBL/GenBank/DDBJ databases">
        <title>Australian commercial rhizobial inoculants.</title>
        <authorList>
            <person name="Kohlmeier M.G."/>
            <person name="O'Hara G.W."/>
            <person name="Colombi E."/>
            <person name="Ramsay J.P."/>
            <person name="Terpolilli J."/>
        </authorList>
    </citation>
    <scope>NUCLEOTIDE SEQUENCE</scope>
    <source>
        <strain evidence="1">WSM1592</strain>
    </source>
</reference>
<dbReference type="EMBL" id="CP104143">
    <property type="protein sequence ID" value="UWU15761.1"/>
    <property type="molecule type" value="Genomic_DNA"/>
</dbReference>
<gene>
    <name evidence="1" type="ORF">N2599_07130</name>
</gene>
<sequence length="55" mass="6173">MQSRIIARWRRLFLHWGGSEGVPARMAARAVEWSLGDEAVIVASVADVHFRKKPG</sequence>
<evidence type="ECO:0000313" key="1">
    <source>
        <dbReference type="EMBL" id="UWU15761.1"/>
    </source>
</evidence>
<evidence type="ECO:0000313" key="2">
    <source>
        <dbReference type="Proteomes" id="UP001060123"/>
    </source>
</evidence>